<dbReference type="Proteomes" id="UP000535020">
    <property type="component" value="Unassembled WGS sequence"/>
</dbReference>
<comment type="caution">
    <text evidence="1">The sequence shown here is derived from an EMBL/GenBank/DDBJ whole genome shotgun (WGS) entry which is preliminary data.</text>
</comment>
<protein>
    <recommendedName>
        <fullName evidence="3">Outer membrane lipoprotein-sorting protein</fullName>
    </recommendedName>
</protein>
<name>A0A7Y8Y7W2_9FLAO</name>
<gene>
    <name evidence="1" type="ORF">HZF10_17490</name>
</gene>
<evidence type="ECO:0000313" key="2">
    <source>
        <dbReference type="Proteomes" id="UP000535020"/>
    </source>
</evidence>
<proteinExistence type="predicted"/>
<evidence type="ECO:0000313" key="1">
    <source>
        <dbReference type="EMBL" id="NYA72725.1"/>
    </source>
</evidence>
<evidence type="ECO:0008006" key="3">
    <source>
        <dbReference type="Google" id="ProtNLM"/>
    </source>
</evidence>
<dbReference type="AlphaFoldDB" id="A0A7Y8Y7W2"/>
<sequence length="227" mass="25939">MKFGTKIYAICLFVLGTGSVKAQDARAVLRKASQVLKSKKEVSYNVQYTSFAGIDSKEIMENYRGMLLKKDGVTYYKIKQTEVVSFSDYAVKVSNDERAIQITKNGKVEQPIDFEAYLTVFDARFGKSTPDVWVCELVPKKVTQLPLGKAVVYINKKDYSVTRQILYIANTIEYENRLVQPRLEVVLSPRKIVPADNKLVQKSNYFTVSGNDIRLAKRFIKYKLYKA</sequence>
<reference evidence="1 2" key="1">
    <citation type="submission" date="2020-07" db="EMBL/GenBank/DDBJ databases">
        <authorList>
            <person name="Sun Q."/>
        </authorList>
    </citation>
    <scope>NUCLEOTIDE SEQUENCE [LARGE SCALE GENOMIC DNA]</scope>
    <source>
        <strain evidence="1 2">MAH-1</strain>
    </source>
</reference>
<dbReference type="RefSeq" id="WP_176007536.1">
    <property type="nucleotide sequence ID" value="NZ_JABWMI010000026.1"/>
</dbReference>
<keyword evidence="2" id="KW-1185">Reference proteome</keyword>
<organism evidence="1 2">
    <name type="scientific">Flavobacterium agri</name>
    <dbReference type="NCBI Taxonomy" id="2743471"/>
    <lineage>
        <taxon>Bacteria</taxon>
        <taxon>Pseudomonadati</taxon>
        <taxon>Bacteroidota</taxon>
        <taxon>Flavobacteriia</taxon>
        <taxon>Flavobacteriales</taxon>
        <taxon>Flavobacteriaceae</taxon>
        <taxon>Flavobacterium</taxon>
    </lineage>
</organism>
<dbReference type="EMBL" id="JACBJI010000011">
    <property type="protein sequence ID" value="NYA72725.1"/>
    <property type="molecule type" value="Genomic_DNA"/>
</dbReference>
<accession>A0A7Y8Y7W2</accession>